<gene>
    <name evidence="1" type="ORF">Nepgr_019630</name>
</gene>
<organism evidence="1 2">
    <name type="scientific">Nepenthes gracilis</name>
    <name type="common">Slender pitcher plant</name>
    <dbReference type="NCBI Taxonomy" id="150966"/>
    <lineage>
        <taxon>Eukaryota</taxon>
        <taxon>Viridiplantae</taxon>
        <taxon>Streptophyta</taxon>
        <taxon>Embryophyta</taxon>
        <taxon>Tracheophyta</taxon>
        <taxon>Spermatophyta</taxon>
        <taxon>Magnoliopsida</taxon>
        <taxon>eudicotyledons</taxon>
        <taxon>Gunneridae</taxon>
        <taxon>Pentapetalae</taxon>
        <taxon>Caryophyllales</taxon>
        <taxon>Nepenthaceae</taxon>
        <taxon>Nepenthes</taxon>
    </lineage>
</organism>
<comment type="caution">
    <text evidence="1">The sequence shown here is derived from an EMBL/GenBank/DDBJ whole genome shotgun (WGS) entry which is preliminary data.</text>
</comment>
<proteinExistence type="predicted"/>
<sequence>MVPPHLETKNHHRITSSCWNPWRAVPDDLKSYRLEKRAETRQEWNMNTKLHTMYVGHATEGYKSVFHVGGRGGSPSSSDTLVNVLDHCCSGCSTTSVLVVGDFLSHAIPNLDCILTLDY</sequence>
<evidence type="ECO:0000313" key="2">
    <source>
        <dbReference type="Proteomes" id="UP001279734"/>
    </source>
</evidence>
<accession>A0AAD3XV85</accession>
<reference evidence="1" key="1">
    <citation type="submission" date="2023-05" db="EMBL/GenBank/DDBJ databases">
        <title>Nepenthes gracilis genome sequencing.</title>
        <authorList>
            <person name="Fukushima K."/>
        </authorList>
    </citation>
    <scope>NUCLEOTIDE SEQUENCE</scope>
    <source>
        <strain evidence="1">SING2019-196</strain>
    </source>
</reference>
<dbReference type="EMBL" id="BSYO01000018">
    <property type="protein sequence ID" value="GMH17789.1"/>
    <property type="molecule type" value="Genomic_DNA"/>
</dbReference>
<dbReference type="Proteomes" id="UP001279734">
    <property type="component" value="Unassembled WGS sequence"/>
</dbReference>
<name>A0AAD3XV85_NEPGR</name>
<dbReference type="AlphaFoldDB" id="A0AAD3XV85"/>
<keyword evidence="2" id="KW-1185">Reference proteome</keyword>
<evidence type="ECO:0000313" key="1">
    <source>
        <dbReference type="EMBL" id="GMH17789.1"/>
    </source>
</evidence>
<protein>
    <submittedName>
        <fullName evidence="1">Uncharacterized protein</fullName>
    </submittedName>
</protein>